<dbReference type="VEuPathDB" id="VectorBase:ISCP_033214"/>
<reference evidence="7" key="1">
    <citation type="submission" date="2019-04" db="EMBL/GenBank/DDBJ databases">
        <title>An insight into the mialome of Ixodes scapularis.</title>
        <authorList>
            <person name="Ribeiro J.M."/>
            <person name="Mather T.N."/>
            <person name="Karim S."/>
        </authorList>
    </citation>
    <scope>NUCLEOTIDE SEQUENCE</scope>
</reference>
<evidence type="ECO:0000256" key="4">
    <source>
        <dbReference type="ARBA" id="ARBA00022989"/>
    </source>
</evidence>
<feature type="transmembrane region" description="Helical" evidence="6">
    <location>
        <begin position="354"/>
        <end position="374"/>
    </location>
</feature>
<dbReference type="GO" id="GO:0022857">
    <property type="term" value="F:transmembrane transporter activity"/>
    <property type="evidence" value="ECO:0007669"/>
    <property type="project" value="InterPro"/>
</dbReference>
<evidence type="ECO:0000256" key="2">
    <source>
        <dbReference type="ARBA" id="ARBA00022448"/>
    </source>
</evidence>
<keyword evidence="2" id="KW-0813">Transport</keyword>
<dbReference type="SUPFAM" id="SSF103473">
    <property type="entry name" value="MFS general substrate transporter"/>
    <property type="match status" value="1"/>
</dbReference>
<dbReference type="GO" id="GO:0016020">
    <property type="term" value="C:membrane"/>
    <property type="evidence" value="ECO:0007669"/>
    <property type="project" value="UniProtKB-SubCell"/>
</dbReference>
<feature type="transmembrane region" description="Helical" evidence="6">
    <location>
        <begin position="73"/>
        <end position="94"/>
    </location>
</feature>
<feature type="transmembrane region" description="Helical" evidence="6">
    <location>
        <begin position="41"/>
        <end position="61"/>
    </location>
</feature>
<feature type="transmembrane region" description="Helical" evidence="6">
    <location>
        <begin position="213"/>
        <end position="235"/>
    </location>
</feature>
<feature type="transmembrane region" description="Helical" evidence="6">
    <location>
        <begin position="386"/>
        <end position="406"/>
    </location>
</feature>
<dbReference type="InterPro" id="IPR036259">
    <property type="entry name" value="MFS_trans_sf"/>
</dbReference>
<dbReference type="PANTHER" id="PTHR23506">
    <property type="entry name" value="GH10249P"/>
    <property type="match status" value="1"/>
</dbReference>
<organism evidence="7">
    <name type="scientific">Ixodes scapularis</name>
    <name type="common">Black-legged tick</name>
    <name type="synonym">Deer tick</name>
    <dbReference type="NCBI Taxonomy" id="6945"/>
    <lineage>
        <taxon>Eukaryota</taxon>
        <taxon>Metazoa</taxon>
        <taxon>Ecdysozoa</taxon>
        <taxon>Arthropoda</taxon>
        <taxon>Chelicerata</taxon>
        <taxon>Arachnida</taxon>
        <taxon>Acari</taxon>
        <taxon>Parasitiformes</taxon>
        <taxon>Ixodida</taxon>
        <taxon>Ixodoidea</taxon>
        <taxon>Ixodidae</taxon>
        <taxon>Ixodinae</taxon>
        <taxon>Ixodes</taxon>
    </lineage>
</organism>
<dbReference type="InterPro" id="IPR050930">
    <property type="entry name" value="MFS_Vesicular_Transporter"/>
</dbReference>
<dbReference type="VEuPathDB" id="VectorBase:ISCW017160"/>
<evidence type="ECO:0000256" key="5">
    <source>
        <dbReference type="ARBA" id="ARBA00023136"/>
    </source>
</evidence>
<feature type="transmembrane region" description="Helical" evidence="6">
    <location>
        <begin position="137"/>
        <end position="159"/>
    </location>
</feature>
<dbReference type="EMBL" id="GHJT01005826">
    <property type="protein sequence ID" value="MOY39797.1"/>
    <property type="molecule type" value="Transcribed_RNA"/>
</dbReference>
<feature type="transmembrane region" description="Helical" evidence="6">
    <location>
        <begin position="7"/>
        <end position="29"/>
    </location>
</feature>
<feature type="transmembrane region" description="Helical" evidence="6">
    <location>
        <begin position="255"/>
        <end position="275"/>
    </location>
</feature>
<dbReference type="OrthoDB" id="446368at2759"/>
<evidence type="ECO:0000256" key="3">
    <source>
        <dbReference type="ARBA" id="ARBA00022692"/>
    </source>
</evidence>
<dbReference type="Gene3D" id="1.20.1250.20">
    <property type="entry name" value="MFS general substrate transporter like domains"/>
    <property type="match status" value="2"/>
</dbReference>
<keyword evidence="3 6" id="KW-0812">Transmembrane</keyword>
<keyword evidence="5 6" id="KW-0472">Membrane</keyword>
<evidence type="ECO:0000313" key="7">
    <source>
        <dbReference type="EMBL" id="MOY39797.1"/>
    </source>
</evidence>
<accession>A0A4D5RUX8</accession>
<feature type="transmembrane region" description="Helical" evidence="6">
    <location>
        <begin position="165"/>
        <end position="184"/>
    </location>
</feature>
<dbReference type="PANTHER" id="PTHR23506:SF26">
    <property type="entry name" value="MFS-TYPE TRANSPORTER SLC18B1"/>
    <property type="match status" value="1"/>
</dbReference>
<dbReference type="AlphaFoldDB" id="A0A4D5RUX8"/>
<feature type="transmembrane region" description="Helical" evidence="6">
    <location>
        <begin position="311"/>
        <end position="333"/>
    </location>
</feature>
<feature type="transmembrane region" description="Helical" evidence="6">
    <location>
        <begin position="282"/>
        <end position="299"/>
    </location>
</feature>
<protein>
    <submittedName>
        <fullName evidence="7">Putative mfs-type transporter</fullName>
    </submittedName>
</protein>
<dbReference type="Pfam" id="PF07690">
    <property type="entry name" value="MFS_1"/>
    <property type="match status" value="1"/>
</dbReference>
<dbReference type="InterPro" id="IPR011701">
    <property type="entry name" value="MFS"/>
</dbReference>
<feature type="transmembrane region" description="Helical" evidence="6">
    <location>
        <begin position="100"/>
        <end position="125"/>
    </location>
</feature>
<evidence type="ECO:0000256" key="1">
    <source>
        <dbReference type="ARBA" id="ARBA00004141"/>
    </source>
</evidence>
<keyword evidence="4 6" id="KW-1133">Transmembrane helix</keyword>
<sequence>MLKRDAWLLTLVYCEFWISAAFGLLQPFFPVLASSKGLDAWKYGFVFSACKLSMFIGSLLGDKFMMATSPLTCYLVGLGGFSLFTVVFGCLFWAPDGNVLLGLAITLVTLGGLTNTLYLVSMFAVVTTRFRKCPGYIIAFLEFLWGSGTMVGAAIGGALIDVWDFPLPFFVLGVITFLMFPIIIRIGRNLNNAGECASVDAAKREPDMKYARLLWDPEYLAALITLTLSWIMFGFNEPTLEPSLREFNLSSTETGIVYTVQFASYAAGGVVAGASCSFHLEAFYSLVGLALSSFGYLLVGPAPFLHSTRHLWMVYLSQVFMGLGASAQFICGYCRALKLVLLRGYPDNIRSSGFVSSSVFTFAVFGSIVAPPAAGYLVETFGYPTGSMAMLGLLLTWFPVSFCIWIKSLFPGHKYRTVDTHNGNK</sequence>
<dbReference type="VEuPathDB" id="VectorBase:ISCI017160"/>
<name>A0A4D5RUX8_IXOSC</name>
<evidence type="ECO:0000256" key="6">
    <source>
        <dbReference type="SAM" id="Phobius"/>
    </source>
</evidence>
<comment type="subcellular location">
    <subcellularLocation>
        <location evidence="1">Membrane</location>
        <topology evidence="1">Multi-pass membrane protein</topology>
    </subcellularLocation>
</comment>
<proteinExistence type="predicted"/>